<keyword evidence="1" id="KW-0732">Signal</keyword>
<organism evidence="2 3">
    <name type="scientific">Angustibacter aerolatus</name>
    <dbReference type="NCBI Taxonomy" id="1162965"/>
    <lineage>
        <taxon>Bacteria</taxon>
        <taxon>Bacillati</taxon>
        <taxon>Actinomycetota</taxon>
        <taxon>Actinomycetes</taxon>
        <taxon>Kineosporiales</taxon>
        <taxon>Kineosporiaceae</taxon>
    </lineage>
</organism>
<sequence>MLAAGATLLALGLATACGGSDDAGSGDASITVWHGYTDVEAKGMTQVVADWNGAHPSQQVKLVYNGGNDNTLQKTTAAIAAGKYPDVAYQFGSSATALVKKKHWST</sequence>
<reference evidence="3" key="1">
    <citation type="journal article" date="2019" name="Int. J. Syst. Evol. Microbiol.">
        <title>The Global Catalogue of Microorganisms (GCM) 10K type strain sequencing project: providing services to taxonomists for standard genome sequencing and annotation.</title>
        <authorList>
            <consortium name="The Broad Institute Genomics Platform"/>
            <consortium name="The Broad Institute Genome Sequencing Center for Infectious Disease"/>
            <person name="Wu L."/>
            <person name="Ma J."/>
        </authorList>
    </citation>
    <scope>NUCLEOTIDE SEQUENCE [LARGE SCALE GENOMIC DNA]</scope>
    <source>
        <strain evidence="3">NBRC 108730</strain>
    </source>
</reference>
<accession>A0ABQ6JIW3</accession>
<evidence type="ECO:0008006" key="4">
    <source>
        <dbReference type="Google" id="ProtNLM"/>
    </source>
</evidence>
<feature type="signal peptide" evidence="1">
    <location>
        <begin position="1"/>
        <end position="16"/>
    </location>
</feature>
<feature type="chain" id="PRO_5046968972" description="Extracellular solute-binding protein" evidence="1">
    <location>
        <begin position="17"/>
        <end position="106"/>
    </location>
</feature>
<keyword evidence="3" id="KW-1185">Reference proteome</keyword>
<dbReference type="EMBL" id="BSUZ01000001">
    <property type="protein sequence ID" value="GMA86736.1"/>
    <property type="molecule type" value="Genomic_DNA"/>
</dbReference>
<gene>
    <name evidence="2" type="ORF">GCM10025868_19860</name>
</gene>
<protein>
    <recommendedName>
        <fullName evidence="4">Extracellular solute-binding protein</fullName>
    </recommendedName>
</protein>
<dbReference type="Gene3D" id="3.40.190.10">
    <property type="entry name" value="Periplasmic binding protein-like II"/>
    <property type="match status" value="1"/>
</dbReference>
<comment type="caution">
    <text evidence="2">The sequence shown here is derived from an EMBL/GenBank/DDBJ whole genome shotgun (WGS) entry which is preliminary data.</text>
</comment>
<proteinExistence type="predicted"/>
<evidence type="ECO:0000256" key="1">
    <source>
        <dbReference type="SAM" id="SignalP"/>
    </source>
</evidence>
<dbReference type="SUPFAM" id="SSF53850">
    <property type="entry name" value="Periplasmic binding protein-like II"/>
    <property type="match status" value="1"/>
</dbReference>
<evidence type="ECO:0000313" key="3">
    <source>
        <dbReference type="Proteomes" id="UP001157017"/>
    </source>
</evidence>
<dbReference type="Proteomes" id="UP001157017">
    <property type="component" value="Unassembled WGS sequence"/>
</dbReference>
<name>A0ABQ6JIW3_9ACTN</name>
<evidence type="ECO:0000313" key="2">
    <source>
        <dbReference type="EMBL" id="GMA86736.1"/>
    </source>
</evidence>